<feature type="transmembrane region" description="Helical" evidence="9">
    <location>
        <begin position="110"/>
        <end position="126"/>
    </location>
</feature>
<dbReference type="InterPro" id="IPR050482">
    <property type="entry name" value="Sensor_HK_TwoCompSys"/>
</dbReference>
<keyword evidence="6" id="KW-0418">Kinase</keyword>
<keyword evidence="3" id="KW-0597">Phosphoprotein</keyword>
<keyword evidence="9" id="KW-1133">Transmembrane helix</keyword>
<evidence type="ECO:0000256" key="3">
    <source>
        <dbReference type="ARBA" id="ARBA00022553"/>
    </source>
</evidence>
<gene>
    <name evidence="11" type="ORF">CIG75_03525</name>
</gene>
<dbReference type="EC" id="2.7.13.3" evidence="2"/>
<evidence type="ECO:0000256" key="2">
    <source>
        <dbReference type="ARBA" id="ARBA00012438"/>
    </source>
</evidence>
<dbReference type="InterPro" id="IPR036890">
    <property type="entry name" value="HATPase_C_sf"/>
</dbReference>
<dbReference type="GO" id="GO:0000155">
    <property type="term" value="F:phosphorelay sensor kinase activity"/>
    <property type="evidence" value="ECO:0007669"/>
    <property type="project" value="InterPro"/>
</dbReference>
<evidence type="ECO:0000256" key="8">
    <source>
        <dbReference type="ARBA" id="ARBA00023012"/>
    </source>
</evidence>
<keyword evidence="4" id="KW-0808">Transferase</keyword>
<reference evidence="11 12" key="1">
    <citation type="journal article" date="2015" name="Int. J. Syst. Evol. Microbiol.">
        <title>Tumebacillus algifaecis sp. nov., isolated from decomposing algal scum.</title>
        <authorList>
            <person name="Wu Y.F."/>
            <person name="Zhang B."/>
            <person name="Xing P."/>
            <person name="Wu Q.L."/>
            <person name="Liu S.J."/>
        </authorList>
    </citation>
    <scope>NUCLEOTIDE SEQUENCE [LARGE SCALE GENOMIC DNA]</scope>
    <source>
        <strain evidence="11 12">THMBR28</strain>
    </source>
</reference>
<keyword evidence="9" id="KW-0472">Membrane</keyword>
<sequence>MLDLPFCSTCEVIPMSLVARNESEHQRIPFAFRLLSMTRIAMILLLCGTYFFYSEGPSGWQKVYVIVAMCLFCVNHVSFPRFSFQYVLWFIALDFLLAAGFGIVFLGQGYPYELFFGIVGVTLMLVTDSKRIVLTALSALVLVWSGILVAEYQVIGKLHWLATGMNMGFVIFAFLVGSLIRFFMQSREKVGVLYEELEESHRALREYARQVEMLTTVRERNHIAREIHDTVGHSMTALLVQLQAARKMQERDLEQSGEILVRCEDVARSALQQVRLSVQALREEETQQSTLVESLRQLLGDFADLTGLETQLQVQGQLQIVPETLKPTIYRIVQESLTNAKRHGNATSASVSVQVSEREVRLRIFDNGTGTAEVVPGFGLINLRERVLEFGGTVLFSSQQGTGFSTEVSFPLQEQTWKFGGRSV</sequence>
<feature type="transmembrane region" description="Helical" evidence="9">
    <location>
        <begin position="133"/>
        <end position="152"/>
    </location>
</feature>
<dbReference type="InterPro" id="IPR003594">
    <property type="entry name" value="HATPase_dom"/>
</dbReference>
<organism evidence="11 12">
    <name type="scientific">Tumebacillus algifaecis</name>
    <dbReference type="NCBI Taxonomy" id="1214604"/>
    <lineage>
        <taxon>Bacteria</taxon>
        <taxon>Bacillati</taxon>
        <taxon>Bacillota</taxon>
        <taxon>Bacilli</taxon>
        <taxon>Bacillales</taxon>
        <taxon>Alicyclobacillaceae</taxon>
        <taxon>Tumebacillus</taxon>
    </lineage>
</organism>
<dbReference type="PANTHER" id="PTHR24421:SF10">
    <property type="entry name" value="NITRATE_NITRITE SENSOR PROTEIN NARQ"/>
    <property type="match status" value="1"/>
</dbReference>
<dbReference type="PROSITE" id="PS50109">
    <property type="entry name" value="HIS_KIN"/>
    <property type="match status" value="1"/>
</dbReference>
<keyword evidence="8" id="KW-0902">Two-component regulatory system</keyword>
<dbReference type="PANTHER" id="PTHR24421">
    <property type="entry name" value="NITRATE/NITRITE SENSOR PROTEIN NARX-RELATED"/>
    <property type="match status" value="1"/>
</dbReference>
<dbReference type="Proteomes" id="UP000214688">
    <property type="component" value="Chromosome"/>
</dbReference>
<dbReference type="GO" id="GO:0046983">
    <property type="term" value="F:protein dimerization activity"/>
    <property type="evidence" value="ECO:0007669"/>
    <property type="project" value="InterPro"/>
</dbReference>
<dbReference type="InterPro" id="IPR005467">
    <property type="entry name" value="His_kinase_dom"/>
</dbReference>
<keyword evidence="12" id="KW-1185">Reference proteome</keyword>
<dbReference type="EMBL" id="CP022657">
    <property type="protein sequence ID" value="ASS74149.1"/>
    <property type="molecule type" value="Genomic_DNA"/>
</dbReference>
<feature type="transmembrane region" description="Helical" evidence="9">
    <location>
        <begin position="59"/>
        <end position="79"/>
    </location>
</feature>
<dbReference type="Pfam" id="PF02518">
    <property type="entry name" value="HATPase_c"/>
    <property type="match status" value="1"/>
</dbReference>
<proteinExistence type="predicted"/>
<feature type="domain" description="Histidine kinase" evidence="10">
    <location>
        <begin position="230"/>
        <end position="414"/>
    </location>
</feature>
<dbReference type="SUPFAM" id="SSF55874">
    <property type="entry name" value="ATPase domain of HSP90 chaperone/DNA topoisomerase II/histidine kinase"/>
    <property type="match status" value="1"/>
</dbReference>
<dbReference type="GO" id="GO:0016020">
    <property type="term" value="C:membrane"/>
    <property type="evidence" value="ECO:0007669"/>
    <property type="project" value="InterPro"/>
</dbReference>
<dbReference type="AlphaFoldDB" id="A0A223CXQ3"/>
<dbReference type="Pfam" id="PF07730">
    <property type="entry name" value="HisKA_3"/>
    <property type="match status" value="1"/>
</dbReference>
<name>A0A223CXQ3_9BACL</name>
<evidence type="ECO:0000256" key="7">
    <source>
        <dbReference type="ARBA" id="ARBA00022840"/>
    </source>
</evidence>
<evidence type="ECO:0000256" key="1">
    <source>
        <dbReference type="ARBA" id="ARBA00000085"/>
    </source>
</evidence>
<feature type="transmembrane region" description="Helical" evidence="9">
    <location>
        <begin position="86"/>
        <end position="104"/>
    </location>
</feature>
<dbReference type="Gene3D" id="1.20.5.1930">
    <property type="match status" value="1"/>
</dbReference>
<protein>
    <recommendedName>
        <fullName evidence="2">histidine kinase</fullName>
        <ecNumber evidence="2">2.7.13.3</ecNumber>
    </recommendedName>
</protein>
<evidence type="ECO:0000256" key="4">
    <source>
        <dbReference type="ARBA" id="ARBA00022679"/>
    </source>
</evidence>
<evidence type="ECO:0000259" key="10">
    <source>
        <dbReference type="PROSITE" id="PS50109"/>
    </source>
</evidence>
<keyword evidence="9" id="KW-0812">Transmembrane</keyword>
<evidence type="ECO:0000256" key="9">
    <source>
        <dbReference type="SAM" id="Phobius"/>
    </source>
</evidence>
<evidence type="ECO:0000313" key="12">
    <source>
        <dbReference type="Proteomes" id="UP000214688"/>
    </source>
</evidence>
<dbReference type="KEGG" id="tab:CIG75_03525"/>
<dbReference type="InterPro" id="IPR011712">
    <property type="entry name" value="Sig_transdc_His_kin_sub3_dim/P"/>
</dbReference>
<feature type="transmembrane region" description="Helical" evidence="9">
    <location>
        <begin position="30"/>
        <end position="53"/>
    </location>
</feature>
<keyword evidence="7" id="KW-0067">ATP-binding</keyword>
<evidence type="ECO:0000313" key="11">
    <source>
        <dbReference type="EMBL" id="ASS74149.1"/>
    </source>
</evidence>
<feature type="transmembrane region" description="Helical" evidence="9">
    <location>
        <begin position="158"/>
        <end position="180"/>
    </location>
</feature>
<keyword evidence="5" id="KW-0547">Nucleotide-binding</keyword>
<comment type="catalytic activity">
    <reaction evidence="1">
        <text>ATP + protein L-histidine = ADP + protein N-phospho-L-histidine.</text>
        <dbReference type="EC" id="2.7.13.3"/>
    </reaction>
</comment>
<evidence type="ECO:0000256" key="6">
    <source>
        <dbReference type="ARBA" id="ARBA00022777"/>
    </source>
</evidence>
<dbReference type="GO" id="GO:0005524">
    <property type="term" value="F:ATP binding"/>
    <property type="evidence" value="ECO:0007669"/>
    <property type="project" value="UniProtKB-KW"/>
</dbReference>
<dbReference type="Gene3D" id="3.30.565.10">
    <property type="entry name" value="Histidine kinase-like ATPase, C-terminal domain"/>
    <property type="match status" value="1"/>
</dbReference>
<accession>A0A223CXQ3</accession>
<dbReference type="CDD" id="cd16917">
    <property type="entry name" value="HATPase_UhpB-NarQ-NarX-like"/>
    <property type="match status" value="1"/>
</dbReference>
<evidence type="ECO:0000256" key="5">
    <source>
        <dbReference type="ARBA" id="ARBA00022741"/>
    </source>
</evidence>